<feature type="signal peptide" evidence="1">
    <location>
        <begin position="1"/>
        <end position="17"/>
    </location>
</feature>
<proteinExistence type="predicted"/>
<dbReference type="Proteomes" id="UP000030746">
    <property type="component" value="Unassembled WGS sequence"/>
</dbReference>
<evidence type="ECO:0000313" key="3">
    <source>
        <dbReference type="Proteomes" id="UP000030746"/>
    </source>
</evidence>
<dbReference type="AlphaFoldDB" id="V4BQA4"/>
<keyword evidence="3" id="KW-1185">Reference proteome</keyword>
<dbReference type="GeneID" id="20249299"/>
<name>V4BQA4_LOTGI</name>
<evidence type="ECO:0000313" key="2">
    <source>
        <dbReference type="EMBL" id="ESO91054.1"/>
    </source>
</evidence>
<accession>V4BQA4</accession>
<protein>
    <recommendedName>
        <fullName evidence="4">DUF19 domain-containing protein</fullName>
    </recommendedName>
</protein>
<gene>
    <name evidence="2" type="ORF">LOTGIDRAFT_233532</name>
</gene>
<dbReference type="KEGG" id="lgi:LOTGIDRAFT_233532"/>
<reference evidence="2 3" key="1">
    <citation type="journal article" date="2013" name="Nature">
        <title>Insights into bilaterian evolution from three spiralian genomes.</title>
        <authorList>
            <person name="Simakov O."/>
            <person name="Marletaz F."/>
            <person name="Cho S.J."/>
            <person name="Edsinger-Gonzales E."/>
            <person name="Havlak P."/>
            <person name="Hellsten U."/>
            <person name="Kuo D.H."/>
            <person name="Larsson T."/>
            <person name="Lv J."/>
            <person name="Arendt D."/>
            <person name="Savage R."/>
            <person name="Osoegawa K."/>
            <person name="de Jong P."/>
            <person name="Grimwood J."/>
            <person name="Chapman J.A."/>
            <person name="Shapiro H."/>
            <person name="Aerts A."/>
            <person name="Otillar R.P."/>
            <person name="Terry A.Y."/>
            <person name="Boore J.L."/>
            <person name="Grigoriev I.V."/>
            <person name="Lindberg D.R."/>
            <person name="Seaver E.C."/>
            <person name="Weisblat D.A."/>
            <person name="Putnam N.H."/>
            <person name="Rokhsar D.S."/>
        </authorList>
    </citation>
    <scope>NUCLEOTIDE SEQUENCE [LARGE SCALE GENOMIC DNA]</scope>
</reference>
<evidence type="ECO:0008006" key="4">
    <source>
        <dbReference type="Google" id="ProtNLM"/>
    </source>
</evidence>
<organism evidence="2 3">
    <name type="scientific">Lottia gigantea</name>
    <name type="common">Giant owl limpet</name>
    <dbReference type="NCBI Taxonomy" id="225164"/>
    <lineage>
        <taxon>Eukaryota</taxon>
        <taxon>Metazoa</taxon>
        <taxon>Spiralia</taxon>
        <taxon>Lophotrochozoa</taxon>
        <taxon>Mollusca</taxon>
        <taxon>Gastropoda</taxon>
        <taxon>Patellogastropoda</taxon>
        <taxon>Lottioidea</taxon>
        <taxon>Lottiidae</taxon>
        <taxon>Lottia</taxon>
    </lineage>
</organism>
<keyword evidence="1" id="KW-0732">Signal</keyword>
<dbReference type="HOGENOM" id="CLU_840167_0_0_1"/>
<dbReference type="OrthoDB" id="6125954at2759"/>
<sequence length="331" mass="36569">MILQILAVSCLAVFVHAQIDVQSCTSYTAAADKCNADYSITGGMSLTWGSVLGFYSLPGNVYCNATNKENFMKLAKCIQEAYIACAKNDFHKFVASADGIKDGVEYYCNNYADFDVSCISELGSCASDKAPANRTIPTMTDGFDKNKEYYCGFGILVNGQFVKLDTSSCKNFNDTINNCVTNYSVIGIPRQDARTVQQFFSSIEPSVYCSSENNANFKSLLSCIVTAYRTCAGGKFQTLLATGESYKQAIDEVCRRKDGFNVTCTYNSNSCARTNIERKGLTQPETYTPFSDQKTVYCGFRLDILIFVLMVSNFSLNFLKMAAYSNELKAR</sequence>
<feature type="chain" id="PRO_5004718277" description="DUF19 domain-containing protein" evidence="1">
    <location>
        <begin position="18"/>
        <end position="331"/>
    </location>
</feature>
<dbReference type="EMBL" id="KB202284">
    <property type="protein sequence ID" value="ESO91054.1"/>
    <property type="molecule type" value="Genomic_DNA"/>
</dbReference>
<evidence type="ECO:0000256" key="1">
    <source>
        <dbReference type="SAM" id="SignalP"/>
    </source>
</evidence>
<dbReference type="CTD" id="20249299"/>
<dbReference type="OMA" id="DDITQCA"/>
<dbReference type="RefSeq" id="XP_009058324.1">
    <property type="nucleotide sequence ID" value="XM_009060076.1"/>
</dbReference>